<name>A0ACC1LSS7_9FUNG</name>
<proteinExistence type="predicted"/>
<evidence type="ECO:0000313" key="1">
    <source>
        <dbReference type="EMBL" id="KAJ2878691.1"/>
    </source>
</evidence>
<accession>A0ACC1LSS7</accession>
<organism evidence="1 2">
    <name type="scientific">Coemansia aciculifera</name>
    <dbReference type="NCBI Taxonomy" id="417176"/>
    <lineage>
        <taxon>Eukaryota</taxon>
        <taxon>Fungi</taxon>
        <taxon>Fungi incertae sedis</taxon>
        <taxon>Zoopagomycota</taxon>
        <taxon>Kickxellomycotina</taxon>
        <taxon>Kickxellomycetes</taxon>
        <taxon>Kickxellales</taxon>
        <taxon>Kickxellaceae</taxon>
        <taxon>Coemansia</taxon>
    </lineage>
</organism>
<gene>
    <name evidence="1" type="primary">SNT1</name>
    <name evidence="1" type="ORF">IWW38_006264</name>
</gene>
<feature type="non-terminal residue" evidence="1">
    <location>
        <position position="296"/>
    </location>
</feature>
<reference evidence="1" key="1">
    <citation type="submission" date="2022-07" db="EMBL/GenBank/DDBJ databases">
        <title>Phylogenomic reconstructions and comparative analyses of Kickxellomycotina fungi.</title>
        <authorList>
            <person name="Reynolds N.K."/>
            <person name="Stajich J.E."/>
            <person name="Barry K."/>
            <person name="Grigoriev I.V."/>
            <person name="Crous P."/>
            <person name="Smith M.E."/>
        </authorList>
    </citation>
    <scope>NUCLEOTIDE SEQUENCE</scope>
    <source>
        <strain evidence="1">CBS 190363</strain>
    </source>
</reference>
<keyword evidence="2" id="KW-1185">Reference proteome</keyword>
<keyword evidence="1" id="KW-0238">DNA-binding</keyword>
<dbReference type="Proteomes" id="UP001139981">
    <property type="component" value="Unassembled WGS sequence"/>
</dbReference>
<evidence type="ECO:0000313" key="2">
    <source>
        <dbReference type="Proteomes" id="UP001139981"/>
    </source>
</evidence>
<comment type="caution">
    <text evidence="1">The sequence shown here is derived from an EMBL/GenBank/DDBJ whole genome shotgun (WGS) entry which is preliminary data.</text>
</comment>
<dbReference type="EMBL" id="JANBVB010003481">
    <property type="protein sequence ID" value="KAJ2878691.1"/>
    <property type="molecule type" value="Genomic_DNA"/>
</dbReference>
<protein>
    <submittedName>
        <fullName evidence="1">DNA-binding protein snt1</fullName>
    </submittedName>
</protein>
<sequence>MHAPSLAVAQVPTDVLARRMTPISSLVLPPKQRLHGPESTMSSPPPFFSQVGSGSNDSIDVVADNHHHHHHQPPPPMTAKKSGYSSYWSVHERSAFMHYAVRLGQDWQALADAIGSKTGTQVRNYFRANRERLQLDAVMNEYERNRVAGTLPPMIPFQPAPSLLQPASPVTSAAAAATSATTPGDDLGLRKEKRGRKRKNDMSRSSAEPAAAAQAEVGGHGAKRPPPHPAVAPPPPLAHPSTAPASMANFPTMGVDGGRAVVFARPAPPQPVAPLLTRPPQNWAAGSVPPRPTMTA</sequence>